<evidence type="ECO:0000259" key="14">
    <source>
        <dbReference type="PROSITE" id="PS50262"/>
    </source>
</evidence>
<comment type="caution">
    <text evidence="15">The sequence shown here is derived from an EMBL/GenBank/DDBJ whole genome shotgun (WGS) entry which is preliminary data.</text>
</comment>
<protein>
    <recommendedName>
        <fullName evidence="14">G-protein coupled receptors family 1 profile domain-containing protein</fullName>
    </recommendedName>
</protein>
<dbReference type="PANTHER" id="PTHR24232:SF21">
    <property type="entry name" value="PROTEINASE-ACTIVATED RECEPTOR 2"/>
    <property type="match status" value="1"/>
</dbReference>
<keyword evidence="9" id="KW-0325">Glycoprotein</keyword>
<dbReference type="Proteomes" id="UP001152622">
    <property type="component" value="Chromosome 17"/>
</dbReference>
<dbReference type="Gene3D" id="1.20.1070.10">
    <property type="entry name" value="Rhodopsin 7-helix transmembrane proteins"/>
    <property type="match status" value="1"/>
</dbReference>
<feature type="transmembrane region" description="Helical" evidence="12">
    <location>
        <begin position="57"/>
        <end position="82"/>
    </location>
</feature>
<sequence>MNYSTKLTVLVFCLICAHLSTADIEKDERGFIGKETPDGVAVSMTAMKTLDSPLTKVFLPILYIIVFSVGLPTNAMAIWVFLFRTKKKHPAAIYMANLALSDLLFVIWIPLKIAYHLNGNDWIYGEGPCKVLIGFFYGNMYCSILFITCISVQRYWAIVHPMSVQRRNNRIAIGISVTVWATVWLATIPLYQYDQTVKVTNLGIVTCHDVTRPSQAKIPAGYFITMGIVGFIIPSIVCIVAYILMLRALRTSMTDETIGKKRRKAVVLIITVLVLFLVCFAPSNVMLLVHYSLLLGDNVNNGYGFYITTLCLASLNSCLDPFVYYFISEEFRDNVKNTLLCRSNRTVERMRVSFSALKYSKKSSTYTSESGNTQSTSC</sequence>
<feature type="transmembrane region" description="Helical" evidence="12">
    <location>
        <begin position="91"/>
        <end position="111"/>
    </location>
</feature>
<evidence type="ECO:0000256" key="11">
    <source>
        <dbReference type="PIRSR" id="PIRSR603912-52"/>
    </source>
</evidence>
<dbReference type="PROSITE" id="PS50262">
    <property type="entry name" value="G_PROTEIN_RECEP_F1_2"/>
    <property type="match status" value="1"/>
</dbReference>
<keyword evidence="4 12" id="KW-1133">Transmembrane helix</keyword>
<feature type="transmembrane region" description="Helical" evidence="12">
    <location>
        <begin position="171"/>
        <end position="191"/>
    </location>
</feature>
<dbReference type="GO" id="GO:0005886">
    <property type="term" value="C:plasma membrane"/>
    <property type="evidence" value="ECO:0007669"/>
    <property type="project" value="UniProtKB-SubCell"/>
</dbReference>
<keyword evidence="5" id="KW-0297">G-protein coupled receptor</keyword>
<evidence type="ECO:0000256" key="6">
    <source>
        <dbReference type="ARBA" id="ARBA00023136"/>
    </source>
</evidence>
<feature type="domain" description="G-protein coupled receptors family 1 profile" evidence="14">
    <location>
        <begin position="73"/>
        <end position="324"/>
    </location>
</feature>
<keyword evidence="16" id="KW-1185">Reference proteome</keyword>
<reference evidence="15" key="1">
    <citation type="journal article" date="2023" name="Science">
        <title>Genome structures resolve the early diversification of teleost fishes.</title>
        <authorList>
            <person name="Parey E."/>
            <person name="Louis A."/>
            <person name="Montfort J."/>
            <person name="Bouchez O."/>
            <person name="Roques C."/>
            <person name="Iampietro C."/>
            <person name="Lluch J."/>
            <person name="Castinel A."/>
            <person name="Donnadieu C."/>
            <person name="Desvignes T."/>
            <person name="Floi Bucao C."/>
            <person name="Jouanno E."/>
            <person name="Wen M."/>
            <person name="Mejri S."/>
            <person name="Dirks R."/>
            <person name="Jansen H."/>
            <person name="Henkel C."/>
            <person name="Chen W.J."/>
            <person name="Zahm M."/>
            <person name="Cabau C."/>
            <person name="Klopp C."/>
            <person name="Thompson A.W."/>
            <person name="Robinson-Rechavi M."/>
            <person name="Braasch I."/>
            <person name="Lecointre G."/>
            <person name="Bobe J."/>
            <person name="Postlethwait J.H."/>
            <person name="Berthelot C."/>
            <person name="Roest Crollius H."/>
            <person name="Guiguen Y."/>
        </authorList>
    </citation>
    <scope>NUCLEOTIDE SEQUENCE</scope>
    <source>
        <strain evidence="15">WJC10195</strain>
    </source>
</reference>
<dbReference type="InterPro" id="IPR000276">
    <property type="entry name" value="GPCR_Rhodpsn"/>
</dbReference>
<feature type="signal peptide" evidence="13">
    <location>
        <begin position="1"/>
        <end position="22"/>
    </location>
</feature>
<dbReference type="EMBL" id="JAINUF010000017">
    <property type="protein sequence ID" value="KAJ8339314.1"/>
    <property type="molecule type" value="Genomic_DNA"/>
</dbReference>
<comment type="subcellular location">
    <subcellularLocation>
        <location evidence="1">Cell membrane</location>
        <topology evidence="1">Multi-pass membrane protein</topology>
    </subcellularLocation>
</comment>
<dbReference type="SUPFAM" id="SSF81321">
    <property type="entry name" value="Family A G protein-coupled receptor-like"/>
    <property type="match status" value="1"/>
</dbReference>
<keyword evidence="13" id="KW-0732">Signal</keyword>
<dbReference type="PRINTS" id="PR01152">
    <property type="entry name" value="PROTEASEAR2"/>
</dbReference>
<organism evidence="15 16">
    <name type="scientific">Synaphobranchus kaupii</name>
    <name type="common">Kaup's arrowtooth eel</name>
    <dbReference type="NCBI Taxonomy" id="118154"/>
    <lineage>
        <taxon>Eukaryota</taxon>
        <taxon>Metazoa</taxon>
        <taxon>Chordata</taxon>
        <taxon>Craniata</taxon>
        <taxon>Vertebrata</taxon>
        <taxon>Euteleostomi</taxon>
        <taxon>Actinopterygii</taxon>
        <taxon>Neopterygii</taxon>
        <taxon>Teleostei</taxon>
        <taxon>Anguilliformes</taxon>
        <taxon>Synaphobranchidae</taxon>
        <taxon>Synaphobranchus</taxon>
    </lineage>
</organism>
<evidence type="ECO:0000256" key="1">
    <source>
        <dbReference type="ARBA" id="ARBA00004651"/>
    </source>
</evidence>
<keyword evidence="6 12" id="KW-0472">Membrane</keyword>
<dbReference type="GO" id="GO:0007596">
    <property type="term" value="P:blood coagulation"/>
    <property type="evidence" value="ECO:0007669"/>
    <property type="project" value="InterPro"/>
</dbReference>
<keyword evidence="8" id="KW-0675">Receptor</keyword>
<dbReference type="PRINTS" id="PR01428">
    <property type="entry name" value="PROTEASEAR"/>
</dbReference>
<evidence type="ECO:0000313" key="15">
    <source>
        <dbReference type="EMBL" id="KAJ8339314.1"/>
    </source>
</evidence>
<feature type="transmembrane region" description="Helical" evidence="12">
    <location>
        <begin position="303"/>
        <end position="327"/>
    </location>
</feature>
<dbReference type="GO" id="GO:0007200">
    <property type="term" value="P:phospholipase C-activating G protein-coupled receptor signaling pathway"/>
    <property type="evidence" value="ECO:0007669"/>
    <property type="project" value="TreeGrafter"/>
</dbReference>
<dbReference type="OrthoDB" id="9370401at2759"/>
<gene>
    <name evidence="15" type="ORF">SKAU_G00361000</name>
</gene>
<feature type="transmembrane region" description="Helical" evidence="12">
    <location>
        <begin position="131"/>
        <end position="150"/>
    </location>
</feature>
<dbReference type="GO" id="GO:0015057">
    <property type="term" value="F:thrombin-activated receptor activity"/>
    <property type="evidence" value="ECO:0007669"/>
    <property type="project" value="InterPro"/>
</dbReference>
<dbReference type="GO" id="GO:0035025">
    <property type="term" value="P:positive regulation of Rho protein signal transduction"/>
    <property type="evidence" value="ECO:0007669"/>
    <property type="project" value="TreeGrafter"/>
</dbReference>
<evidence type="ECO:0000256" key="4">
    <source>
        <dbReference type="ARBA" id="ARBA00022989"/>
    </source>
</evidence>
<dbReference type="InterPro" id="IPR017452">
    <property type="entry name" value="GPCR_Rhodpsn_7TM"/>
</dbReference>
<feature type="disulfide bond" evidence="11">
    <location>
        <begin position="129"/>
        <end position="207"/>
    </location>
</feature>
<dbReference type="PRINTS" id="PR00237">
    <property type="entry name" value="GPCRRHODOPSN"/>
</dbReference>
<dbReference type="InterPro" id="IPR003912">
    <property type="entry name" value="Protea_act_rcpt"/>
</dbReference>
<proteinExistence type="predicted"/>
<dbReference type="AlphaFoldDB" id="A0A9Q1IH43"/>
<evidence type="ECO:0000256" key="2">
    <source>
        <dbReference type="ARBA" id="ARBA00022475"/>
    </source>
</evidence>
<feature type="transmembrane region" description="Helical" evidence="12">
    <location>
        <begin position="220"/>
        <end position="244"/>
    </location>
</feature>
<dbReference type="PANTHER" id="PTHR24232">
    <property type="entry name" value="G-PROTEIN COUPLED RECEPTOR"/>
    <property type="match status" value="1"/>
</dbReference>
<evidence type="ECO:0000256" key="5">
    <source>
        <dbReference type="ARBA" id="ARBA00023040"/>
    </source>
</evidence>
<feature type="chain" id="PRO_5040185064" description="G-protein coupled receptors family 1 profile domain-containing protein" evidence="13">
    <location>
        <begin position="23"/>
        <end position="378"/>
    </location>
</feature>
<evidence type="ECO:0000256" key="12">
    <source>
        <dbReference type="SAM" id="Phobius"/>
    </source>
</evidence>
<evidence type="ECO:0000256" key="3">
    <source>
        <dbReference type="ARBA" id="ARBA00022692"/>
    </source>
</evidence>
<dbReference type="InterPro" id="IPR002281">
    <property type="entry name" value="Pro_rcpt_2"/>
</dbReference>
<evidence type="ECO:0000313" key="16">
    <source>
        <dbReference type="Proteomes" id="UP001152622"/>
    </source>
</evidence>
<keyword evidence="7 11" id="KW-1015">Disulfide bond</keyword>
<evidence type="ECO:0000256" key="8">
    <source>
        <dbReference type="ARBA" id="ARBA00023170"/>
    </source>
</evidence>
<feature type="transmembrane region" description="Helical" evidence="12">
    <location>
        <begin position="265"/>
        <end position="291"/>
    </location>
</feature>
<keyword evidence="3 12" id="KW-0812">Transmembrane</keyword>
<evidence type="ECO:0000256" key="13">
    <source>
        <dbReference type="SAM" id="SignalP"/>
    </source>
</evidence>
<evidence type="ECO:0000256" key="10">
    <source>
        <dbReference type="ARBA" id="ARBA00023224"/>
    </source>
</evidence>
<keyword evidence="2" id="KW-1003">Cell membrane</keyword>
<accession>A0A9Q1IH43</accession>
<evidence type="ECO:0000256" key="9">
    <source>
        <dbReference type="ARBA" id="ARBA00023180"/>
    </source>
</evidence>
<dbReference type="Pfam" id="PF00001">
    <property type="entry name" value="7tm_1"/>
    <property type="match status" value="1"/>
</dbReference>
<evidence type="ECO:0000256" key="7">
    <source>
        <dbReference type="ARBA" id="ARBA00023157"/>
    </source>
</evidence>
<keyword evidence="10" id="KW-0807">Transducer</keyword>
<dbReference type="FunFam" id="1.20.1070.10:FF:000040">
    <property type="entry name" value="Coagulation factor 2 (thrombin) receptor"/>
    <property type="match status" value="1"/>
</dbReference>
<name>A0A9Q1IH43_SYNKA</name>